<dbReference type="InterPro" id="IPR004839">
    <property type="entry name" value="Aminotransferase_I/II_large"/>
</dbReference>
<dbReference type="GO" id="GO:0047804">
    <property type="term" value="F:cysteine-S-conjugate beta-lyase activity"/>
    <property type="evidence" value="ECO:0007669"/>
    <property type="project" value="UniProtKB-EC"/>
</dbReference>
<dbReference type="InterPro" id="IPR015422">
    <property type="entry name" value="PyrdxlP-dep_Trfase_small"/>
</dbReference>
<dbReference type="GO" id="GO:0030170">
    <property type="term" value="F:pyridoxal phosphate binding"/>
    <property type="evidence" value="ECO:0007669"/>
    <property type="project" value="InterPro"/>
</dbReference>
<dbReference type="NCBIfam" id="TIGR04350">
    <property type="entry name" value="C_S_lyase_PatB"/>
    <property type="match status" value="1"/>
</dbReference>
<dbReference type="RefSeq" id="WP_125072637.1">
    <property type="nucleotide sequence ID" value="NZ_QWZQ01000029.1"/>
</dbReference>
<evidence type="ECO:0000256" key="4">
    <source>
        <dbReference type="ARBA" id="ARBA00023239"/>
    </source>
</evidence>
<dbReference type="Gene3D" id="3.40.640.10">
    <property type="entry name" value="Type I PLP-dependent aspartate aminotransferase-like (Major domain)"/>
    <property type="match status" value="1"/>
</dbReference>
<comment type="similarity">
    <text evidence="5">Belongs to the class-II pyridoxal-phosphate-dependent aminotransferase family. MalY/PatB cystathionine beta-lyase subfamily.</text>
</comment>
<dbReference type="Gene3D" id="3.90.1150.10">
    <property type="entry name" value="Aspartate Aminotransferase, domain 1"/>
    <property type="match status" value="1"/>
</dbReference>
<dbReference type="PANTHER" id="PTHR43525:SF1">
    <property type="entry name" value="PROTEIN MALY"/>
    <property type="match status" value="1"/>
</dbReference>
<dbReference type="Proteomes" id="UP000283633">
    <property type="component" value="Unassembled WGS sequence"/>
</dbReference>
<dbReference type="EC" id="4.4.1.13" evidence="2"/>
<reference evidence="7 8" key="1">
    <citation type="submission" date="2018-08" db="EMBL/GenBank/DDBJ databases">
        <title>Genome Lactobacillus garii FI11369.</title>
        <authorList>
            <person name="Diaz M."/>
            <person name="Narbad A."/>
        </authorList>
    </citation>
    <scope>NUCLEOTIDE SEQUENCE [LARGE SCALE GENOMIC DNA]</scope>
    <source>
        <strain evidence="7 8">FI11369</strain>
    </source>
</reference>
<dbReference type="OrthoDB" id="9802872at2"/>
<dbReference type="InterPro" id="IPR015424">
    <property type="entry name" value="PyrdxlP-dep_Trfase"/>
</dbReference>
<evidence type="ECO:0000256" key="2">
    <source>
        <dbReference type="ARBA" id="ARBA00012224"/>
    </source>
</evidence>
<organism evidence="7 8">
    <name type="scientific">Lactiplantibacillus garii</name>
    <dbReference type="NCBI Taxonomy" id="2306423"/>
    <lineage>
        <taxon>Bacteria</taxon>
        <taxon>Bacillati</taxon>
        <taxon>Bacillota</taxon>
        <taxon>Bacilli</taxon>
        <taxon>Lactobacillales</taxon>
        <taxon>Lactobacillaceae</taxon>
        <taxon>Lactiplantibacillus</taxon>
    </lineage>
</organism>
<comment type="caution">
    <text evidence="7">The sequence shown here is derived from an EMBL/GenBank/DDBJ whole genome shotgun (WGS) entry which is preliminary data.</text>
</comment>
<keyword evidence="7" id="KW-0808">Transferase</keyword>
<evidence type="ECO:0000256" key="1">
    <source>
        <dbReference type="ARBA" id="ARBA00001933"/>
    </source>
</evidence>
<accession>A0A426D645</accession>
<keyword evidence="7" id="KW-0032">Aminotransferase</keyword>
<dbReference type="AlphaFoldDB" id="A0A426D645"/>
<feature type="domain" description="Aminotransferase class I/classII large" evidence="6">
    <location>
        <begin position="42"/>
        <end position="388"/>
    </location>
</feature>
<name>A0A426D645_9LACO</name>
<dbReference type="EMBL" id="QWZQ01000029">
    <property type="protein sequence ID" value="RRK10126.1"/>
    <property type="molecule type" value="Genomic_DNA"/>
</dbReference>
<dbReference type="InterPro" id="IPR027619">
    <property type="entry name" value="C-S_lyase_PatB-like"/>
</dbReference>
<sequence length="400" mass="45490">MDQATFIKKYATNRANTNSLKWDALDQRYGNPDLIAMWVADMEFKVPEQVTQALTDRVAHGIYGYSYTPDSYYQAFINWEQRRHGLTVQKDWIRFGSGVVNSLYALVNTYTQPGDGVLILTPVYYPFFNAVQDNHRQLVTSELVNDHGHYTIDFADVEAKIKANEVRLFIQCSPHNPVGRIWTAAEETRLLALCEQYHVLVISDEIHQDIEIDPQNHPFISALTVADGRFTDRVIVVNAPSKTFNLACLLNSHVIIPNQVLREKYDAAINRLSQTEVNVLGQTAGQAAYESGAAWLDQILAIVRDNYHYLKTQLAQHAPQIVIADLQGTYLTWLDLRAYVKPEFTRDFIQDKCGLAVDFGEWFSSNDQGFVRLNLATDPKYVHQAVEHVVQAIEQLTTHA</sequence>
<dbReference type="GO" id="GO:0008483">
    <property type="term" value="F:transaminase activity"/>
    <property type="evidence" value="ECO:0007669"/>
    <property type="project" value="UniProtKB-KW"/>
</dbReference>
<evidence type="ECO:0000256" key="3">
    <source>
        <dbReference type="ARBA" id="ARBA00022898"/>
    </source>
</evidence>
<dbReference type="CDD" id="cd00609">
    <property type="entry name" value="AAT_like"/>
    <property type="match status" value="1"/>
</dbReference>
<keyword evidence="4" id="KW-0456">Lyase</keyword>
<keyword evidence="8" id="KW-1185">Reference proteome</keyword>
<dbReference type="SUPFAM" id="SSF53383">
    <property type="entry name" value="PLP-dependent transferases"/>
    <property type="match status" value="1"/>
</dbReference>
<gene>
    <name evidence="7" type="ORF">D1831_09185</name>
</gene>
<dbReference type="InterPro" id="IPR051798">
    <property type="entry name" value="Class-II_PLP-Dep_Aminotrans"/>
</dbReference>
<evidence type="ECO:0000256" key="5">
    <source>
        <dbReference type="ARBA" id="ARBA00037974"/>
    </source>
</evidence>
<dbReference type="Pfam" id="PF00155">
    <property type="entry name" value="Aminotran_1_2"/>
    <property type="match status" value="1"/>
</dbReference>
<evidence type="ECO:0000259" key="6">
    <source>
        <dbReference type="Pfam" id="PF00155"/>
    </source>
</evidence>
<dbReference type="PANTHER" id="PTHR43525">
    <property type="entry name" value="PROTEIN MALY"/>
    <property type="match status" value="1"/>
</dbReference>
<evidence type="ECO:0000313" key="8">
    <source>
        <dbReference type="Proteomes" id="UP000283633"/>
    </source>
</evidence>
<keyword evidence="3" id="KW-0663">Pyridoxal phosphate</keyword>
<dbReference type="InterPro" id="IPR015421">
    <property type="entry name" value="PyrdxlP-dep_Trfase_major"/>
</dbReference>
<protein>
    <recommendedName>
        <fullName evidence="2">cysteine-S-conjugate beta-lyase</fullName>
        <ecNumber evidence="2">4.4.1.13</ecNumber>
    </recommendedName>
</protein>
<evidence type="ECO:0000313" key="7">
    <source>
        <dbReference type="EMBL" id="RRK10126.1"/>
    </source>
</evidence>
<comment type="cofactor">
    <cofactor evidence="1">
        <name>pyridoxal 5'-phosphate</name>
        <dbReference type="ChEBI" id="CHEBI:597326"/>
    </cofactor>
</comment>
<proteinExistence type="inferred from homology"/>